<dbReference type="InterPro" id="IPR031338">
    <property type="entry name" value="KDPG/KHG_AS_2"/>
</dbReference>
<dbReference type="InterPro" id="IPR031337">
    <property type="entry name" value="KDPG/KHG_AS_1"/>
</dbReference>
<keyword evidence="7" id="KW-0704">Schiff base</keyword>
<proteinExistence type="inferred from homology"/>
<dbReference type="SUPFAM" id="SSF51569">
    <property type="entry name" value="Aldolase"/>
    <property type="match status" value="1"/>
</dbReference>
<evidence type="ECO:0000256" key="3">
    <source>
        <dbReference type="ARBA" id="ARBA00006906"/>
    </source>
</evidence>
<dbReference type="RefSeq" id="WP_178009938.1">
    <property type="nucleotide sequence ID" value="NZ_CP058316.1"/>
</dbReference>
<evidence type="ECO:0000256" key="8">
    <source>
        <dbReference type="ARBA" id="ARBA00023277"/>
    </source>
</evidence>
<dbReference type="CDD" id="cd00452">
    <property type="entry name" value="KDPG_aldolase"/>
    <property type="match status" value="1"/>
</dbReference>
<dbReference type="PROSITE" id="PS00160">
    <property type="entry name" value="ALDOLASE_KDPG_KHG_2"/>
    <property type="match status" value="1"/>
</dbReference>
<dbReference type="PANTHER" id="PTHR30246">
    <property type="entry name" value="2-KETO-3-DEOXY-6-PHOSPHOGLUCONATE ALDOLASE"/>
    <property type="match status" value="1"/>
</dbReference>
<comment type="catalytic activity">
    <reaction evidence="1">
        <text>2-dehydro-3-deoxy-6-phospho-D-gluconate = D-glyceraldehyde 3-phosphate + pyruvate</text>
        <dbReference type="Rhea" id="RHEA:17089"/>
        <dbReference type="ChEBI" id="CHEBI:15361"/>
        <dbReference type="ChEBI" id="CHEBI:57569"/>
        <dbReference type="ChEBI" id="CHEBI:59776"/>
        <dbReference type="EC" id="4.1.2.14"/>
    </reaction>
</comment>
<evidence type="ECO:0000256" key="1">
    <source>
        <dbReference type="ARBA" id="ARBA00000654"/>
    </source>
</evidence>
<dbReference type="NCBIfam" id="TIGR01182">
    <property type="entry name" value="eda"/>
    <property type="match status" value="1"/>
</dbReference>
<sequence>MAAVVDLLAQHRIVPVVVVDSADQGLFVADALAAGGLPVAEVTFRTPAAAVAIRAIAARGDMIVGAGTVVDANQVDVAVDAGARFLVSPGFLPSVASRAASHGVPLIAGAVTASEIMAARESGLRTVKFFPAETSGGLAALRALAAPFGDVAFVPTGGVNASNLTEYLSHPQVVAVGGSWMLPAAAVADRDARTVARLTSDAVALAATA</sequence>
<comment type="similarity">
    <text evidence="3">Belongs to the KHG/KDPG aldolase family.</text>
</comment>
<keyword evidence="8" id="KW-0119">Carbohydrate metabolism</keyword>
<evidence type="ECO:0000256" key="5">
    <source>
        <dbReference type="ARBA" id="ARBA00013063"/>
    </source>
</evidence>
<dbReference type="PANTHER" id="PTHR30246:SF1">
    <property type="entry name" value="2-DEHYDRO-3-DEOXY-6-PHOSPHOGALACTONATE ALDOLASE-RELATED"/>
    <property type="match status" value="1"/>
</dbReference>
<dbReference type="GO" id="GO:0008675">
    <property type="term" value="F:2-dehydro-3-deoxy-phosphogluconate aldolase activity"/>
    <property type="evidence" value="ECO:0007669"/>
    <property type="project" value="UniProtKB-EC"/>
</dbReference>
<comment type="subunit">
    <text evidence="4">Homotrimer.</text>
</comment>
<dbReference type="EC" id="4.1.2.14" evidence="5"/>
<dbReference type="Gene3D" id="3.20.20.70">
    <property type="entry name" value="Aldolase class I"/>
    <property type="match status" value="1"/>
</dbReference>
<evidence type="ECO:0000313" key="10">
    <source>
        <dbReference type="Proteomes" id="UP000509638"/>
    </source>
</evidence>
<dbReference type="InterPro" id="IPR000887">
    <property type="entry name" value="Aldlse_KDPG_KHG"/>
</dbReference>
<comment type="pathway">
    <text evidence="2">Carbohydrate acid metabolism; 2-dehydro-3-deoxy-D-gluconate degradation; D-glyceraldehyde 3-phosphate and pyruvate from 2-dehydro-3-deoxy-D-gluconate: step 2/2.</text>
</comment>
<evidence type="ECO:0000313" key="9">
    <source>
        <dbReference type="EMBL" id="QLD10654.1"/>
    </source>
</evidence>
<evidence type="ECO:0000256" key="6">
    <source>
        <dbReference type="ARBA" id="ARBA00023239"/>
    </source>
</evidence>
<dbReference type="Proteomes" id="UP000509638">
    <property type="component" value="Chromosome"/>
</dbReference>
<gene>
    <name evidence="9" type="primary">eda</name>
    <name evidence="9" type="ORF">HW566_01975</name>
</gene>
<reference evidence="9 10" key="1">
    <citation type="submission" date="2020-06" db="EMBL/GenBank/DDBJ databases">
        <authorList>
            <person name="Jo H."/>
        </authorList>
    </citation>
    <scope>NUCLEOTIDE SEQUENCE [LARGE SCALE GENOMIC DNA]</scope>
    <source>
        <strain evidence="9 10">I46</strain>
    </source>
</reference>
<dbReference type="AlphaFoldDB" id="A0A7D5IRN8"/>
<protein>
    <recommendedName>
        <fullName evidence="5">2-dehydro-3-deoxy-phosphogluconate aldolase</fullName>
        <ecNumber evidence="5">4.1.2.14</ecNumber>
    </recommendedName>
</protein>
<accession>A0A7D5IRN8</accession>
<evidence type="ECO:0000256" key="4">
    <source>
        <dbReference type="ARBA" id="ARBA00011233"/>
    </source>
</evidence>
<keyword evidence="6 9" id="KW-0456">Lyase</keyword>
<dbReference type="Pfam" id="PF01081">
    <property type="entry name" value="Aldolase"/>
    <property type="match status" value="1"/>
</dbReference>
<dbReference type="EMBL" id="CP058316">
    <property type="protein sequence ID" value="QLD10654.1"/>
    <property type="molecule type" value="Genomic_DNA"/>
</dbReference>
<name>A0A7D5IRN8_9MICO</name>
<evidence type="ECO:0000256" key="7">
    <source>
        <dbReference type="ARBA" id="ARBA00023270"/>
    </source>
</evidence>
<organism evidence="9 10">
    <name type="scientific">Microbacterium oleivorans</name>
    <dbReference type="NCBI Taxonomy" id="273677"/>
    <lineage>
        <taxon>Bacteria</taxon>
        <taxon>Bacillati</taxon>
        <taxon>Actinomycetota</taxon>
        <taxon>Actinomycetes</taxon>
        <taxon>Micrococcales</taxon>
        <taxon>Microbacteriaceae</taxon>
        <taxon>Microbacterium</taxon>
    </lineage>
</organism>
<evidence type="ECO:0000256" key="2">
    <source>
        <dbReference type="ARBA" id="ARBA00004736"/>
    </source>
</evidence>
<dbReference type="InterPro" id="IPR013785">
    <property type="entry name" value="Aldolase_TIM"/>
</dbReference>
<dbReference type="PROSITE" id="PS00159">
    <property type="entry name" value="ALDOLASE_KDPG_KHG_1"/>
    <property type="match status" value="1"/>
</dbReference>